<feature type="region of interest" description="Disordered" evidence="1">
    <location>
        <begin position="279"/>
        <end position="329"/>
    </location>
</feature>
<feature type="compositionally biased region" description="Acidic residues" evidence="1">
    <location>
        <begin position="190"/>
        <end position="227"/>
    </location>
</feature>
<organism evidence="2 3">
    <name type="scientific">Tetradesmus obliquus</name>
    <name type="common">Green alga</name>
    <name type="synonym">Acutodesmus obliquus</name>
    <dbReference type="NCBI Taxonomy" id="3088"/>
    <lineage>
        <taxon>Eukaryota</taxon>
        <taxon>Viridiplantae</taxon>
        <taxon>Chlorophyta</taxon>
        <taxon>core chlorophytes</taxon>
        <taxon>Chlorophyceae</taxon>
        <taxon>CS clade</taxon>
        <taxon>Sphaeropleales</taxon>
        <taxon>Scenedesmaceae</taxon>
        <taxon>Tetradesmus</taxon>
    </lineage>
</organism>
<feature type="region of interest" description="Disordered" evidence="1">
    <location>
        <begin position="186"/>
        <end position="227"/>
    </location>
</feature>
<dbReference type="EMBL" id="CP126211">
    <property type="protein sequence ID" value="WIA13491.1"/>
    <property type="molecule type" value="Genomic_DNA"/>
</dbReference>
<dbReference type="Proteomes" id="UP001244341">
    <property type="component" value="Chromosome 4b"/>
</dbReference>
<evidence type="ECO:0000313" key="2">
    <source>
        <dbReference type="EMBL" id="WIA13491.1"/>
    </source>
</evidence>
<name>A0ABY8TZ15_TETOB</name>
<keyword evidence="3" id="KW-1185">Reference proteome</keyword>
<evidence type="ECO:0000256" key="1">
    <source>
        <dbReference type="SAM" id="MobiDB-lite"/>
    </source>
</evidence>
<reference evidence="2 3" key="1">
    <citation type="submission" date="2023-05" db="EMBL/GenBank/DDBJ databases">
        <title>A 100% complete, gapless, phased diploid assembly of the Scenedesmus obliquus UTEX 3031 genome.</title>
        <authorList>
            <person name="Biondi T.C."/>
            <person name="Hanschen E.R."/>
            <person name="Kwon T."/>
            <person name="Eng W."/>
            <person name="Kruse C.P.S."/>
            <person name="Koehler S.I."/>
            <person name="Kunde Y."/>
            <person name="Gleasner C.D."/>
            <person name="You Mak K.T."/>
            <person name="Polle J."/>
            <person name="Hovde B.T."/>
            <person name="Starkenburg S.R."/>
        </authorList>
    </citation>
    <scope>NUCLEOTIDE SEQUENCE [LARGE SCALE GENOMIC DNA]</scope>
    <source>
        <strain evidence="2 3">DOE0152z</strain>
    </source>
</reference>
<feature type="compositionally biased region" description="Low complexity" evidence="1">
    <location>
        <begin position="288"/>
        <end position="326"/>
    </location>
</feature>
<sequence length="524" mass="55684">MQIPSLPPMMMASYRLFWGPSVLAGSAVWLGQGVQLGWQAAAVLSDMLMEVANRFMQALGEGFYDPDEMRVPLTPRMTMAAAQLVLPAGLLGACLPRVVGLSRAFHDEECEDLSEVTWSDVAGRIGLQLEVRAAACVRELPYGCCVWAFHDEECEDLSEVTWSDVAGGIGLQLELDKLVALVEERLPVSFEDEDEDEDDFMDEDEEEEDEDEDEDEDEGDDSSSDEYTTDDEYMEEALHEQEQQQQLLPGASDTGFSNGLSAVQSVAWAVPGVVQSWTGGAGDGLGTSSQQVQSPDQQQQQQDAGAAPADTQQQRQQHQPAQDSAQEAGDATTHGVVLVAGFLEVILRLLLEAAGSAAQQQAALQLGGGQHASSDEQQQQQQGVSVFVTARHVLLGVAGNADLSSLLLHRSGKPVRPAAAAVAAAGVQQAGSAVLVDDPEAALGSASEEGSEDMMDLDIEPEALDLLAAAAEDFLVQQLAAAGELAVDVAGRQEVGPGDVRTALAARGHGHMLAQLRSALQRDL</sequence>
<evidence type="ECO:0000313" key="3">
    <source>
        <dbReference type="Proteomes" id="UP001244341"/>
    </source>
</evidence>
<protein>
    <submittedName>
        <fullName evidence="2">Uncharacterized protein</fullName>
    </submittedName>
</protein>
<accession>A0ABY8TZ15</accession>
<proteinExistence type="predicted"/>
<gene>
    <name evidence="2" type="ORF">OEZ85_007067</name>
</gene>